<proteinExistence type="predicted"/>
<comment type="caution">
    <text evidence="1">The sequence shown here is derived from an EMBL/GenBank/DDBJ whole genome shotgun (WGS) entry which is preliminary data.</text>
</comment>
<keyword evidence="2" id="KW-1185">Reference proteome</keyword>
<sequence length="153" mass="18599">MEQPTMEEFKTPRLPSQGTNRWGGASPLLARHVPQESLDQVYQRVTAVHAHDEVYMCGTKEGYLESRRRLFDPMLEEDEKEVVNQEAQSCVGIKGFLRGLMRMASRRKGRAYRVVRLGWRSRRLRMRRRWWRRLPRFKFERWDYRNRWPQGWC</sequence>
<reference evidence="2" key="1">
    <citation type="journal article" date="2023" name="Front. Plant Sci.">
        <title>Chromosomal-level genome assembly of Melastoma candidum provides insights into trichome evolution.</title>
        <authorList>
            <person name="Zhong Y."/>
            <person name="Wu W."/>
            <person name="Sun C."/>
            <person name="Zou P."/>
            <person name="Liu Y."/>
            <person name="Dai S."/>
            <person name="Zhou R."/>
        </authorList>
    </citation>
    <scope>NUCLEOTIDE SEQUENCE [LARGE SCALE GENOMIC DNA]</scope>
</reference>
<protein>
    <submittedName>
        <fullName evidence="1">Uncharacterized protein</fullName>
    </submittedName>
</protein>
<gene>
    <name evidence="1" type="ORF">MLD38_039321</name>
</gene>
<organism evidence="1 2">
    <name type="scientific">Melastoma candidum</name>
    <dbReference type="NCBI Taxonomy" id="119954"/>
    <lineage>
        <taxon>Eukaryota</taxon>
        <taxon>Viridiplantae</taxon>
        <taxon>Streptophyta</taxon>
        <taxon>Embryophyta</taxon>
        <taxon>Tracheophyta</taxon>
        <taxon>Spermatophyta</taxon>
        <taxon>Magnoliopsida</taxon>
        <taxon>eudicotyledons</taxon>
        <taxon>Gunneridae</taxon>
        <taxon>Pentapetalae</taxon>
        <taxon>rosids</taxon>
        <taxon>malvids</taxon>
        <taxon>Myrtales</taxon>
        <taxon>Melastomataceae</taxon>
        <taxon>Melastomatoideae</taxon>
        <taxon>Melastomateae</taxon>
        <taxon>Melastoma</taxon>
    </lineage>
</organism>
<dbReference type="Proteomes" id="UP001057402">
    <property type="component" value="Chromosome 12"/>
</dbReference>
<accession>A0ACB9L2F4</accession>
<evidence type="ECO:0000313" key="1">
    <source>
        <dbReference type="EMBL" id="KAI4303723.1"/>
    </source>
</evidence>
<dbReference type="EMBL" id="CM042891">
    <property type="protein sequence ID" value="KAI4303723.1"/>
    <property type="molecule type" value="Genomic_DNA"/>
</dbReference>
<name>A0ACB9L2F4_9MYRT</name>
<evidence type="ECO:0000313" key="2">
    <source>
        <dbReference type="Proteomes" id="UP001057402"/>
    </source>
</evidence>